<evidence type="ECO:0000313" key="2">
    <source>
        <dbReference type="Proteomes" id="UP000714275"/>
    </source>
</evidence>
<keyword evidence="2" id="KW-1185">Reference proteome</keyword>
<dbReference type="AlphaFoldDB" id="A0A9P6ZNJ2"/>
<sequence>MGVFDVSLQIAYGGGDRAFCRLIEAIMRAGDPSILNWKGEPAGHPSSHAIPLSPESFVSAQANSIPYPMAFSQKLFSFSYPGPVAVPIFISSYVGSPSSSHRSLLAPAMRQRDKMMQHGHESPLHGGQEMFRRWCFKDGTDTVQYQYNLYSSLPSMSVLVVRPKVQMTIEARVGPPVCTRRYLDHTPPTDASSRRCTIITPDCNVSTLSNLTTALLGPESLQITPYAF</sequence>
<organism evidence="1 2">
    <name type="scientific">Suillus placidus</name>
    <dbReference type="NCBI Taxonomy" id="48579"/>
    <lineage>
        <taxon>Eukaryota</taxon>
        <taxon>Fungi</taxon>
        <taxon>Dikarya</taxon>
        <taxon>Basidiomycota</taxon>
        <taxon>Agaricomycotina</taxon>
        <taxon>Agaricomycetes</taxon>
        <taxon>Agaricomycetidae</taxon>
        <taxon>Boletales</taxon>
        <taxon>Suillineae</taxon>
        <taxon>Suillaceae</taxon>
        <taxon>Suillus</taxon>
    </lineage>
</organism>
<gene>
    <name evidence="1" type="ORF">EV702DRAFT_1048311</name>
</gene>
<reference evidence="1" key="1">
    <citation type="journal article" date="2020" name="New Phytol.">
        <title>Comparative genomics reveals dynamic genome evolution in host specialist ectomycorrhizal fungi.</title>
        <authorList>
            <person name="Lofgren L.A."/>
            <person name="Nguyen N.H."/>
            <person name="Vilgalys R."/>
            <person name="Ruytinx J."/>
            <person name="Liao H.L."/>
            <person name="Branco S."/>
            <person name="Kuo A."/>
            <person name="LaButti K."/>
            <person name="Lipzen A."/>
            <person name="Andreopoulos W."/>
            <person name="Pangilinan J."/>
            <person name="Riley R."/>
            <person name="Hundley H."/>
            <person name="Na H."/>
            <person name="Barry K."/>
            <person name="Grigoriev I.V."/>
            <person name="Stajich J.E."/>
            <person name="Kennedy P.G."/>
        </authorList>
    </citation>
    <scope>NUCLEOTIDE SEQUENCE</scope>
    <source>
        <strain evidence="1">DOB743</strain>
    </source>
</reference>
<comment type="caution">
    <text evidence="1">The sequence shown here is derived from an EMBL/GenBank/DDBJ whole genome shotgun (WGS) entry which is preliminary data.</text>
</comment>
<evidence type="ECO:0000313" key="1">
    <source>
        <dbReference type="EMBL" id="KAG1773225.1"/>
    </source>
</evidence>
<dbReference type="EMBL" id="JABBWD010000049">
    <property type="protein sequence ID" value="KAG1773225.1"/>
    <property type="molecule type" value="Genomic_DNA"/>
</dbReference>
<name>A0A9P6ZNJ2_9AGAM</name>
<proteinExistence type="predicted"/>
<accession>A0A9P6ZNJ2</accession>
<dbReference type="Proteomes" id="UP000714275">
    <property type="component" value="Unassembled WGS sequence"/>
</dbReference>
<protein>
    <submittedName>
        <fullName evidence="1">Uncharacterized protein</fullName>
    </submittedName>
</protein>